<feature type="region of interest" description="Disordered" evidence="1">
    <location>
        <begin position="366"/>
        <end position="401"/>
    </location>
</feature>
<feature type="region of interest" description="Disordered" evidence="1">
    <location>
        <begin position="108"/>
        <end position="155"/>
    </location>
</feature>
<gene>
    <name evidence="3" type="ORF">E4634_01630</name>
</gene>
<dbReference type="EMBL" id="SRLE01000002">
    <property type="protein sequence ID" value="TGD75617.1"/>
    <property type="molecule type" value="Genomic_DNA"/>
</dbReference>
<evidence type="ECO:0000259" key="2">
    <source>
        <dbReference type="Pfam" id="PF17948"/>
    </source>
</evidence>
<dbReference type="RefSeq" id="WP_135440869.1">
    <property type="nucleotide sequence ID" value="NZ_SRLE01000002.1"/>
</dbReference>
<protein>
    <recommendedName>
        <fullName evidence="2">DnaT DNA-binding domain-containing protein</fullName>
    </recommendedName>
</protein>
<dbReference type="Gene3D" id="1.10.8.1180">
    <property type="match status" value="3"/>
</dbReference>
<feature type="domain" description="DnaT DNA-binding" evidence="2">
    <location>
        <begin position="229"/>
        <end position="293"/>
    </location>
</feature>
<accession>A0A4Z0M8A4</accession>
<name>A0A4Z0M8A4_9GAMM</name>
<feature type="domain" description="DnaT DNA-binding" evidence="2">
    <location>
        <begin position="152"/>
        <end position="218"/>
    </location>
</feature>
<evidence type="ECO:0000313" key="3">
    <source>
        <dbReference type="EMBL" id="TGD75617.1"/>
    </source>
</evidence>
<dbReference type="AlphaFoldDB" id="A0A4Z0M8A4"/>
<feature type="domain" description="DnaT DNA-binding" evidence="2">
    <location>
        <begin position="302"/>
        <end position="365"/>
    </location>
</feature>
<reference evidence="3 4" key="1">
    <citation type="submission" date="2019-04" db="EMBL/GenBank/DDBJ databases">
        <title>Taxonomy of novel Haliea sp. from mangrove soil of West Coast of India.</title>
        <authorList>
            <person name="Verma A."/>
            <person name="Kumar P."/>
            <person name="Krishnamurthi S."/>
        </authorList>
    </citation>
    <scope>NUCLEOTIDE SEQUENCE [LARGE SCALE GENOMIC DNA]</scope>
    <source>
        <strain evidence="3 4">SAOS-164</strain>
    </source>
</reference>
<dbReference type="OrthoDB" id="5718012at2"/>
<evidence type="ECO:0000256" key="1">
    <source>
        <dbReference type="SAM" id="MobiDB-lite"/>
    </source>
</evidence>
<sequence>MSDSSIVPERQLVFSPGLAATIGLEEAILLQHLHALFEHRAPQLRDNHAWLSVPREYLLASLPFWSATDLQRISRSLVDKGVILVDSPPLHAGERLVFALNEPLRPQAQAHAHTQTHNLEHSQGHSQAPTQPRTPHSAAAPEPAPTRRSASHLPANWSPSEDLLKYLSLNHNIPLQFALDQLEDFIFYWRERGETSHAWENKFRQHVTSAWQREQQSGGGGFEVLEPAPLNRDWRPSEDALEIMERGGIAREFIEDAIPEFILYWRERGTPPKELNTKFIQHVRLQWARYTASVNHGTEARPIPSHWRPSPDVFDILRMSHIDLDFARELLPEFIVYWKDSGQVHTSWNSKFLQHVKYHWAKRHQLQRTDDDHGGQQGSNPAGRTRDRSLQDDLSDTSWAN</sequence>
<comment type="caution">
    <text evidence="3">The sequence shown here is derived from an EMBL/GenBank/DDBJ whole genome shotgun (WGS) entry which is preliminary data.</text>
</comment>
<dbReference type="Proteomes" id="UP000298050">
    <property type="component" value="Unassembled WGS sequence"/>
</dbReference>
<organism evidence="3 4">
    <name type="scientific">Mangrovimicrobium sediminis</name>
    <dbReference type="NCBI Taxonomy" id="2562682"/>
    <lineage>
        <taxon>Bacteria</taxon>
        <taxon>Pseudomonadati</taxon>
        <taxon>Pseudomonadota</taxon>
        <taxon>Gammaproteobacteria</taxon>
        <taxon>Cellvibrionales</taxon>
        <taxon>Halieaceae</taxon>
        <taxon>Mangrovimicrobium</taxon>
    </lineage>
</organism>
<dbReference type="Pfam" id="PF17948">
    <property type="entry name" value="DnaT"/>
    <property type="match status" value="3"/>
</dbReference>
<dbReference type="InterPro" id="IPR040480">
    <property type="entry name" value="DnaT_DNA_bind"/>
</dbReference>
<feature type="compositionally biased region" description="Polar residues" evidence="1">
    <location>
        <begin position="124"/>
        <end position="134"/>
    </location>
</feature>
<proteinExistence type="predicted"/>
<evidence type="ECO:0000313" key="4">
    <source>
        <dbReference type="Proteomes" id="UP000298050"/>
    </source>
</evidence>
<keyword evidence="4" id="KW-1185">Reference proteome</keyword>